<feature type="region of interest" description="Disordered" evidence="6">
    <location>
        <begin position="1"/>
        <end position="75"/>
    </location>
</feature>
<keyword evidence="4 5" id="KW-0539">Nucleus</keyword>
<evidence type="ECO:0000256" key="1">
    <source>
        <dbReference type="ARBA" id="ARBA00004123"/>
    </source>
</evidence>
<evidence type="ECO:0000256" key="5">
    <source>
        <dbReference type="PROSITE-ProRule" id="PRU00810"/>
    </source>
</evidence>
<dbReference type="PANTHER" id="PTHR16088:SF3">
    <property type="entry name" value="GON-4-LIKE PROTEIN"/>
    <property type="match status" value="1"/>
</dbReference>
<dbReference type="Ensembl" id="ENSTRUT00000071688.1">
    <property type="protein sequence ID" value="ENSTRUP00000060798.1"/>
    <property type="gene ID" value="ENSTRUG00000029539.1"/>
</dbReference>
<accession>A0A674MI39</accession>
<evidence type="ECO:0000313" key="8">
    <source>
        <dbReference type="Proteomes" id="UP000005226"/>
    </source>
</evidence>
<evidence type="ECO:0000256" key="3">
    <source>
        <dbReference type="ARBA" id="ARBA00023163"/>
    </source>
</evidence>
<dbReference type="Pfam" id="PF02671">
    <property type="entry name" value="PAH"/>
    <property type="match status" value="1"/>
</dbReference>
<dbReference type="InterPro" id="IPR052435">
    <property type="entry name" value="YY1-Transcr_Regul"/>
</dbReference>
<dbReference type="Gene3D" id="1.20.1160.11">
    <property type="entry name" value="Paired amphipathic helix"/>
    <property type="match status" value="1"/>
</dbReference>
<comment type="subcellular location">
    <subcellularLocation>
        <location evidence="1 5">Nucleus</location>
    </subcellularLocation>
</comment>
<keyword evidence="8" id="KW-1185">Reference proteome</keyword>
<dbReference type="InterPro" id="IPR036600">
    <property type="entry name" value="PAH_sf"/>
</dbReference>
<evidence type="ECO:0000256" key="6">
    <source>
        <dbReference type="SAM" id="MobiDB-lite"/>
    </source>
</evidence>
<dbReference type="InterPro" id="IPR003822">
    <property type="entry name" value="PAH"/>
</dbReference>
<dbReference type="PANTHER" id="PTHR16088">
    <property type="entry name" value="YY1 ASSOCIATED PROTEIN-RELATED"/>
    <property type="match status" value="1"/>
</dbReference>
<dbReference type="GO" id="GO:0005634">
    <property type="term" value="C:nucleus"/>
    <property type="evidence" value="ECO:0007669"/>
    <property type="project" value="UniProtKB-SubCell"/>
</dbReference>
<dbReference type="GeneTree" id="ENSGT00940000164105"/>
<reference evidence="7 8" key="1">
    <citation type="journal article" date="2011" name="Genome Biol. Evol.">
        <title>Integration of the genetic map and genome assembly of fugu facilitates insights into distinct features of genome evolution in teleosts and mammals.</title>
        <authorList>
            <person name="Kai W."/>
            <person name="Kikuchi K."/>
            <person name="Tohari S."/>
            <person name="Chew A.K."/>
            <person name="Tay A."/>
            <person name="Fujiwara A."/>
            <person name="Hosoya S."/>
            <person name="Suetake H."/>
            <person name="Naruse K."/>
            <person name="Brenner S."/>
            <person name="Suzuki Y."/>
            <person name="Venkatesh B."/>
        </authorList>
    </citation>
    <scope>NUCLEOTIDE SEQUENCE [LARGE SCALE GENOMIC DNA]</scope>
</reference>
<evidence type="ECO:0000313" key="7">
    <source>
        <dbReference type="Ensembl" id="ENSTRUP00000060798.1"/>
    </source>
</evidence>
<proteinExistence type="predicted"/>
<organism evidence="7 8">
    <name type="scientific">Takifugu rubripes</name>
    <name type="common">Japanese pufferfish</name>
    <name type="synonym">Fugu rubripes</name>
    <dbReference type="NCBI Taxonomy" id="31033"/>
    <lineage>
        <taxon>Eukaryota</taxon>
        <taxon>Metazoa</taxon>
        <taxon>Chordata</taxon>
        <taxon>Craniata</taxon>
        <taxon>Vertebrata</taxon>
        <taxon>Euteleostomi</taxon>
        <taxon>Actinopterygii</taxon>
        <taxon>Neopterygii</taxon>
        <taxon>Teleostei</taxon>
        <taxon>Neoteleostei</taxon>
        <taxon>Acanthomorphata</taxon>
        <taxon>Eupercaria</taxon>
        <taxon>Tetraodontiformes</taxon>
        <taxon>Tetradontoidea</taxon>
        <taxon>Tetraodontidae</taxon>
        <taxon>Takifugu</taxon>
    </lineage>
</organism>
<dbReference type="GO" id="GO:0003712">
    <property type="term" value="F:transcription coregulator activity"/>
    <property type="evidence" value="ECO:0007669"/>
    <property type="project" value="TreeGrafter"/>
</dbReference>
<feature type="compositionally biased region" description="Basic residues" evidence="6">
    <location>
        <begin position="64"/>
        <end position="74"/>
    </location>
</feature>
<dbReference type="AlphaFoldDB" id="A0A674MI39"/>
<evidence type="ECO:0000256" key="4">
    <source>
        <dbReference type="ARBA" id="ARBA00023242"/>
    </source>
</evidence>
<dbReference type="PROSITE" id="PS51477">
    <property type="entry name" value="PAH"/>
    <property type="match status" value="1"/>
</dbReference>
<dbReference type="OMA" id="ITSYWIF"/>
<feature type="compositionally biased region" description="Acidic residues" evidence="6">
    <location>
        <begin position="31"/>
        <end position="40"/>
    </location>
</feature>
<keyword evidence="2" id="KW-0805">Transcription regulation</keyword>
<dbReference type="InParanoid" id="A0A674MI39"/>
<reference evidence="7" key="3">
    <citation type="submission" date="2025-09" db="UniProtKB">
        <authorList>
            <consortium name="Ensembl"/>
        </authorList>
    </citation>
    <scope>IDENTIFICATION</scope>
</reference>
<dbReference type="SUPFAM" id="SSF47762">
    <property type="entry name" value="PAH2 domain"/>
    <property type="match status" value="1"/>
</dbReference>
<reference evidence="7" key="2">
    <citation type="submission" date="2025-08" db="UniProtKB">
        <authorList>
            <consortium name="Ensembl"/>
        </authorList>
    </citation>
    <scope>IDENTIFICATION</scope>
</reference>
<keyword evidence="3" id="KW-0804">Transcription</keyword>
<name>A0A674MI39_TAKRU</name>
<protein>
    <submittedName>
        <fullName evidence="7">Uncharacterized protein</fullName>
    </submittedName>
</protein>
<dbReference type="GO" id="GO:0006355">
    <property type="term" value="P:regulation of DNA-templated transcription"/>
    <property type="evidence" value="ECO:0007669"/>
    <property type="project" value="InterPro"/>
</dbReference>
<evidence type="ECO:0000256" key="2">
    <source>
        <dbReference type="ARBA" id="ARBA00023015"/>
    </source>
</evidence>
<dbReference type="Proteomes" id="UP000005226">
    <property type="component" value="Chromosome 7"/>
</dbReference>
<sequence>MKQLTWLAAEQRHCTDGDSEEEHSPISPGSQEEEEEDDEEGPKGQEEEVEEERSNFPVSAGRGRPLRGLRRSRQERHSKDATKLLLLYDDNILDNDPFRESKDVAFAQNYLSRVREALQDDPVQVENFVSLLHDFEQLGQGQEVMPLFRKLRSILGDQSDLLRDFAAFLYPEQALQCGLVRETCFLWCRSCVTDSCSLEVT</sequence>